<dbReference type="Gene3D" id="3.90.550.10">
    <property type="entry name" value="Spore Coat Polysaccharide Biosynthesis Protein SpsA, Chain A"/>
    <property type="match status" value="1"/>
</dbReference>
<dbReference type="Pfam" id="PF00535">
    <property type="entry name" value="Glycos_transf_2"/>
    <property type="match status" value="1"/>
</dbReference>
<dbReference type="SUPFAM" id="SSF53448">
    <property type="entry name" value="Nucleotide-diphospho-sugar transferases"/>
    <property type="match status" value="1"/>
</dbReference>
<evidence type="ECO:0000259" key="1">
    <source>
        <dbReference type="Pfam" id="PF00535"/>
    </source>
</evidence>
<dbReference type="Proteomes" id="UP000068164">
    <property type="component" value="Unassembled WGS sequence"/>
</dbReference>
<protein>
    <submittedName>
        <fullName evidence="2">Glycosyl transferase</fullName>
    </submittedName>
</protein>
<reference evidence="2 3" key="1">
    <citation type="submission" date="2015-11" db="EMBL/GenBank/DDBJ databases">
        <title>Draft Genome Sequence of the Strain BR 10423 (Rhizobium sp.) isolated from nodules of Mimosa pudica.</title>
        <authorList>
            <person name="Barauna A.C."/>
            <person name="Zilli J.E."/>
            <person name="Simoes-Araujo J.L."/>
            <person name="Reis V.M."/>
            <person name="James E.K."/>
            <person name="Reis F.B.Jr."/>
            <person name="Rouws L.F."/>
            <person name="Passos S.R."/>
            <person name="Gois S.R."/>
        </authorList>
    </citation>
    <scope>NUCLEOTIDE SEQUENCE [LARGE SCALE GENOMIC DNA]</scope>
    <source>
        <strain evidence="2 3">BR10423</strain>
    </source>
</reference>
<organism evidence="2 3">
    <name type="scientific">Rhizobium altiplani</name>
    <dbReference type="NCBI Taxonomy" id="1864509"/>
    <lineage>
        <taxon>Bacteria</taxon>
        <taxon>Pseudomonadati</taxon>
        <taxon>Pseudomonadota</taxon>
        <taxon>Alphaproteobacteria</taxon>
        <taxon>Hyphomicrobiales</taxon>
        <taxon>Rhizobiaceae</taxon>
        <taxon>Rhizobium/Agrobacterium group</taxon>
        <taxon>Rhizobium</taxon>
    </lineage>
</organism>
<proteinExistence type="predicted"/>
<keyword evidence="3" id="KW-1185">Reference proteome</keyword>
<dbReference type="InterPro" id="IPR029044">
    <property type="entry name" value="Nucleotide-diphossugar_trans"/>
</dbReference>
<dbReference type="PANTHER" id="PTHR43179:SF7">
    <property type="entry name" value="RHAMNOSYLTRANSFERASE WBBL"/>
    <property type="match status" value="1"/>
</dbReference>
<accession>A0A109K362</accession>
<dbReference type="EMBL" id="LNCD01000003">
    <property type="protein sequence ID" value="KWV59964.1"/>
    <property type="molecule type" value="Genomic_DNA"/>
</dbReference>
<gene>
    <name evidence="2" type="ORF">AS026_27060</name>
</gene>
<feature type="domain" description="Glycosyltransferase 2-like" evidence="1">
    <location>
        <begin position="20"/>
        <end position="146"/>
    </location>
</feature>
<evidence type="ECO:0000313" key="2">
    <source>
        <dbReference type="EMBL" id="KWV59964.1"/>
    </source>
</evidence>
<evidence type="ECO:0000313" key="3">
    <source>
        <dbReference type="Proteomes" id="UP000068164"/>
    </source>
</evidence>
<dbReference type="OrthoDB" id="9771846at2"/>
<keyword evidence="2" id="KW-0808">Transferase</keyword>
<sequence>MGATMNTVEASSDDRDGLAVIIVTYNSADALPALLDSLSDGLRGIERFEVVIADNNSQDGSAEIAAAHPIGARVIPMGWNAGYAAAINEAAATVRQGAGLLILNPDLRLHPDAIRPLFEHLATPTVGVVVPINYRQDGSVDPTLRREPSVLSAWAEAVLGGSLAAKIGWGEIVDLSPQYDSPGVVEWATGSALLISAHARRIVGEWDESFFLYSEEVDYQRRVREAGLSIIFEPRAKVIHACGGSGSSARLFALMTANRIRYYRRHHGRLKAAMFASGIAFGQMLRCWRGSIHRAGLGGALRPSAAIMQFRATAGV</sequence>
<dbReference type="PANTHER" id="PTHR43179">
    <property type="entry name" value="RHAMNOSYLTRANSFERASE WBBL"/>
    <property type="match status" value="1"/>
</dbReference>
<dbReference type="AlphaFoldDB" id="A0A109K362"/>
<comment type="caution">
    <text evidence="2">The sequence shown here is derived from an EMBL/GenBank/DDBJ whole genome shotgun (WGS) entry which is preliminary data.</text>
</comment>
<name>A0A109K362_9HYPH</name>
<dbReference type="InterPro" id="IPR001173">
    <property type="entry name" value="Glyco_trans_2-like"/>
</dbReference>
<dbReference type="GO" id="GO:0016740">
    <property type="term" value="F:transferase activity"/>
    <property type="evidence" value="ECO:0007669"/>
    <property type="project" value="UniProtKB-KW"/>
</dbReference>